<dbReference type="EMBL" id="MU268022">
    <property type="protein sequence ID" value="KAH7906420.1"/>
    <property type="molecule type" value="Genomic_DNA"/>
</dbReference>
<accession>A0ACB7ZZC8</accession>
<reference evidence="1" key="1">
    <citation type="journal article" date="2021" name="New Phytol.">
        <title>Evolutionary innovations through gain and loss of genes in the ectomycorrhizal Boletales.</title>
        <authorList>
            <person name="Wu G."/>
            <person name="Miyauchi S."/>
            <person name="Morin E."/>
            <person name="Kuo A."/>
            <person name="Drula E."/>
            <person name="Varga T."/>
            <person name="Kohler A."/>
            <person name="Feng B."/>
            <person name="Cao Y."/>
            <person name="Lipzen A."/>
            <person name="Daum C."/>
            <person name="Hundley H."/>
            <person name="Pangilinan J."/>
            <person name="Johnson J."/>
            <person name="Barry K."/>
            <person name="LaButti K."/>
            <person name="Ng V."/>
            <person name="Ahrendt S."/>
            <person name="Min B."/>
            <person name="Choi I.G."/>
            <person name="Park H."/>
            <person name="Plett J.M."/>
            <person name="Magnuson J."/>
            <person name="Spatafora J.W."/>
            <person name="Nagy L.G."/>
            <person name="Henrissat B."/>
            <person name="Grigoriev I.V."/>
            <person name="Yang Z.L."/>
            <person name="Xu J."/>
            <person name="Martin F.M."/>
        </authorList>
    </citation>
    <scope>NUCLEOTIDE SEQUENCE</scope>
    <source>
        <strain evidence="1">ATCC 28755</strain>
    </source>
</reference>
<keyword evidence="2" id="KW-1185">Reference proteome</keyword>
<protein>
    <submittedName>
        <fullName evidence="1">Uncharacterized protein</fullName>
    </submittedName>
</protein>
<proteinExistence type="predicted"/>
<evidence type="ECO:0000313" key="2">
    <source>
        <dbReference type="Proteomes" id="UP000790377"/>
    </source>
</evidence>
<organism evidence="1 2">
    <name type="scientific">Hygrophoropsis aurantiaca</name>
    <dbReference type="NCBI Taxonomy" id="72124"/>
    <lineage>
        <taxon>Eukaryota</taxon>
        <taxon>Fungi</taxon>
        <taxon>Dikarya</taxon>
        <taxon>Basidiomycota</taxon>
        <taxon>Agaricomycotina</taxon>
        <taxon>Agaricomycetes</taxon>
        <taxon>Agaricomycetidae</taxon>
        <taxon>Boletales</taxon>
        <taxon>Coniophorineae</taxon>
        <taxon>Hygrophoropsidaceae</taxon>
        <taxon>Hygrophoropsis</taxon>
    </lineage>
</organism>
<gene>
    <name evidence="1" type="ORF">BJ138DRAFT_1221961</name>
</gene>
<sequence>MDEYYDFKEAKEALHKYTTERNKDNSRSRYQMCQWENGIASKCRPLTTPDNRITKCVVTNPLTSEYEEAVLYMQGIIVDVDLPPVKFRPRPQQVRHIRQSVTLCGLGQKAFGEAMSNLYGLHTLLSRRVPPGSLERWQPAEHQGFLAAELQNRYFTLRKFSGGMAKYPFDSFSDPRGYLEDCTTHELYHTEENHVDYFTVAAAGSDAADPASFRVGDIVEASFSVIMAPIGPEKYKMLLVLRSVAHVDSSHTMNADTKRSHSEHSTIPRSGAGVIKRRRGYSPPATPTASPGTESGADMAGLAKKRKGTDDRNAESQNVGEAPMET</sequence>
<comment type="caution">
    <text evidence="1">The sequence shown here is derived from an EMBL/GenBank/DDBJ whole genome shotgun (WGS) entry which is preliminary data.</text>
</comment>
<evidence type="ECO:0000313" key="1">
    <source>
        <dbReference type="EMBL" id="KAH7906420.1"/>
    </source>
</evidence>
<name>A0ACB7ZZC8_9AGAM</name>
<dbReference type="Proteomes" id="UP000790377">
    <property type="component" value="Unassembled WGS sequence"/>
</dbReference>